<dbReference type="AlphaFoldDB" id="A0A1H3S9F0"/>
<dbReference type="STRING" id="589385.SAMN05421504_11331"/>
<keyword evidence="5" id="KW-1185">Reference proteome</keyword>
<feature type="signal peptide" evidence="2">
    <location>
        <begin position="1"/>
        <end position="24"/>
    </location>
</feature>
<dbReference type="Pfam" id="PF13517">
    <property type="entry name" value="FG-GAP_3"/>
    <property type="match status" value="1"/>
</dbReference>
<sequence>MRKTLISGLVIAAMAGTMASPAQAVTDRFFLPYPAGVTHTVTQGWDGSSHNGSYTRYAVDFGMPTGTTISASAPGVVQDSYLSDGWGNTVVVKHPGGRCTRYSHLSVRSVDVGAKVGQGQQIGLSGATGHVTGPHLDFKVENCATGLAETWSFVEYSGSLDNGSVTGKQLTSQNKPGAAGGAARDLTGNGWDDILARNSSDDKLYLYDGFAPGKLASPRAIGTGWGGTRIVLTGEFTGDADGDILGINTDGDMNLYAGNGTAFSAPKLVGTGWNSMKSVVTADFTGEGTNDLIGIQEGSGDLYLYAGNGNGTFSAPRKLASGWGGQTALVAGDFDNDNHGDLVGRAANGDLNLYRGYGNAQFSAPAKFSNGWNGITALIPGDFTGDGKTDIAGRTSDGTLNLYPSYGTTLGSGVALGTGWNGHNLYQS</sequence>
<dbReference type="InterPro" id="IPR013517">
    <property type="entry name" value="FG-GAP"/>
</dbReference>
<keyword evidence="1 2" id="KW-0732">Signal</keyword>
<evidence type="ECO:0000256" key="2">
    <source>
        <dbReference type="SAM" id="SignalP"/>
    </source>
</evidence>
<dbReference type="Proteomes" id="UP000199515">
    <property type="component" value="Unassembled WGS sequence"/>
</dbReference>
<evidence type="ECO:0000259" key="3">
    <source>
        <dbReference type="Pfam" id="PF01551"/>
    </source>
</evidence>
<reference evidence="4 5" key="1">
    <citation type="submission" date="2016-10" db="EMBL/GenBank/DDBJ databases">
        <authorList>
            <person name="de Groot N.N."/>
        </authorList>
    </citation>
    <scope>NUCLEOTIDE SEQUENCE [LARGE SCALE GENOMIC DNA]</scope>
    <source>
        <strain evidence="4 5">CPCC 202699</strain>
    </source>
</reference>
<dbReference type="InterPro" id="IPR011055">
    <property type="entry name" value="Dup_hybrid_motif"/>
</dbReference>
<dbReference type="OrthoDB" id="7671932at2"/>
<dbReference type="InterPro" id="IPR028994">
    <property type="entry name" value="Integrin_alpha_N"/>
</dbReference>
<gene>
    <name evidence="4" type="ORF">SAMN05421504_11331</name>
</gene>
<dbReference type="Pfam" id="PF01551">
    <property type="entry name" value="Peptidase_M23"/>
    <property type="match status" value="1"/>
</dbReference>
<dbReference type="CDD" id="cd12797">
    <property type="entry name" value="M23_peptidase"/>
    <property type="match status" value="1"/>
</dbReference>
<dbReference type="PANTHER" id="PTHR44103:SF1">
    <property type="entry name" value="PROPROTEIN CONVERTASE P"/>
    <property type="match status" value="1"/>
</dbReference>
<dbReference type="PANTHER" id="PTHR44103">
    <property type="entry name" value="PROPROTEIN CONVERTASE P"/>
    <property type="match status" value="1"/>
</dbReference>
<name>A0A1H3S9F0_9PSEU</name>
<accession>A0A1H3S9F0</accession>
<proteinExistence type="predicted"/>
<dbReference type="InterPro" id="IPR016047">
    <property type="entry name" value="M23ase_b-sheet_dom"/>
</dbReference>
<dbReference type="EMBL" id="FNON01000013">
    <property type="protein sequence ID" value="SDZ34238.1"/>
    <property type="molecule type" value="Genomic_DNA"/>
</dbReference>
<feature type="domain" description="M23ase beta-sheet core" evidence="3">
    <location>
        <begin position="57"/>
        <end position="141"/>
    </location>
</feature>
<dbReference type="Gene3D" id="2.70.70.10">
    <property type="entry name" value="Glucose Permease (Domain IIA)"/>
    <property type="match status" value="1"/>
</dbReference>
<dbReference type="SUPFAM" id="SSF69318">
    <property type="entry name" value="Integrin alpha N-terminal domain"/>
    <property type="match status" value="1"/>
</dbReference>
<evidence type="ECO:0000313" key="4">
    <source>
        <dbReference type="EMBL" id="SDZ34238.1"/>
    </source>
</evidence>
<dbReference type="RefSeq" id="WP_091298777.1">
    <property type="nucleotide sequence ID" value="NZ_FNON01000013.1"/>
</dbReference>
<feature type="chain" id="PRO_5011575772" evidence="2">
    <location>
        <begin position="25"/>
        <end position="428"/>
    </location>
</feature>
<evidence type="ECO:0000313" key="5">
    <source>
        <dbReference type="Proteomes" id="UP000199515"/>
    </source>
</evidence>
<organism evidence="4 5">
    <name type="scientific">Amycolatopsis xylanica</name>
    <dbReference type="NCBI Taxonomy" id="589385"/>
    <lineage>
        <taxon>Bacteria</taxon>
        <taxon>Bacillati</taxon>
        <taxon>Actinomycetota</taxon>
        <taxon>Actinomycetes</taxon>
        <taxon>Pseudonocardiales</taxon>
        <taxon>Pseudonocardiaceae</taxon>
        <taxon>Amycolatopsis</taxon>
    </lineage>
</organism>
<evidence type="ECO:0000256" key="1">
    <source>
        <dbReference type="ARBA" id="ARBA00022729"/>
    </source>
</evidence>
<dbReference type="SUPFAM" id="SSF51261">
    <property type="entry name" value="Duplicated hybrid motif"/>
    <property type="match status" value="1"/>
</dbReference>
<protein>
    <submittedName>
        <fullName evidence="4">Repeat domain-containing protein</fullName>
    </submittedName>
</protein>